<organism evidence="1 2">
    <name type="scientific">Rhizobium leguminosarum</name>
    <dbReference type="NCBI Taxonomy" id="384"/>
    <lineage>
        <taxon>Bacteria</taxon>
        <taxon>Pseudomonadati</taxon>
        <taxon>Pseudomonadota</taxon>
        <taxon>Alphaproteobacteria</taxon>
        <taxon>Hyphomicrobiales</taxon>
        <taxon>Rhizobiaceae</taxon>
        <taxon>Rhizobium/Agrobacterium group</taxon>
        <taxon>Rhizobium</taxon>
    </lineage>
</organism>
<evidence type="ECO:0000313" key="1">
    <source>
        <dbReference type="EMBL" id="XKQ38781.1"/>
    </source>
</evidence>
<gene>
    <name evidence="1" type="ORF">A4A59_016805</name>
</gene>
<reference evidence="1" key="1">
    <citation type="submission" date="2024-10" db="EMBL/GenBank/DDBJ databases">
        <title>Strain of Rhizobium-related bacteria isolated fromm roots of Vavilovia formosa.</title>
        <authorList>
            <person name="Kimeklis A."/>
            <person name="Afonin A."/>
        </authorList>
    </citation>
    <scope>NUCLEOTIDE SEQUENCE</scope>
    <source>
        <strain evidence="1">Vaf12</strain>
    </source>
</reference>
<evidence type="ECO:0000313" key="2">
    <source>
        <dbReference type="Proteomes" id="UP000076193"/>
    </source>
</evidence>
<proteinExistence type="predicted"/>
<dbReference type="EMBL" id="CP171844">
    <property type="protein sequence ID" value="XKQ38781.1"/>
    <property type="molecule type" value="Genomic_DNA"/>
</dbReference>
<protein>
    <submittedName>
        <fullName evidence="1">Copper chaperone PCu(A)C</fullName>
    </submittedName>
</protein>
<sequence>MENPMFRLVSLVALSFMSPDNVGAANDEGVHTRGVVTLEQVDVERTEDPRADAAYLTIWNGTDQDVVVTNVSMSGYEGVDIVSTEGDEVLDQPADESLVTIPARTEISMTDDTLFLRAARGRRSGDQTAATVSLSDGRKVTALAVVRSSDPSAEAHRHD</sequence>
<name>A0ACD5F0N3_RHILE</name>
<dbReference type="Proteomes" id="UP000076193">
    <property type="component" value="Chromosome"/>
</dbReference>
<accession>A0ACD5F0N3</accession>